<evidence type="ECO:0000313" key="1">
    <source>
        <dbReference type="EMBL" id="MBD8043504.1"/>
    </source>
</evidence>
<protein>
    <recommendedName>
        <fullName evidence="3">SRPBCC family protein</fullName>
    </recommendedName>
</protein>
<name>A0ABR8YH13_9MICC</name>
<accession>A0ABR8YH13</accession>
<organism evidence="1 2">
    <name type="scientific">Arthrobacter pullicola</name>
    <dbReference type="NCBI Taxonomy" id="2762224"/>
    <lineage>
        <taxon>Bacteria</taxon>
        <taxon>Bacillati</taxon>
        <taxon>Actinomycetota</taxon>
        <taxon>Actinomycetes</taxon>
        <taxon>Micrococcales</taxon>
        <taxon>Micrococcaceae</taxon>
        <taxon>Arthrobacter</taxon>
    </lineage>
</organism>
<dbReference type="Proteomes" id="UP000652763">
    <property type="component" value="Unassembled WGS sequence"/>
</dbReference>
<dbReference type="SUPFAM" id="SSF55961">
    <property type="entry name" value="Bet v1-like"/>
    <property type="match status" value="1"/>
</dbReference>
<gene>
    <name evidence="1" type="ORF">H9638_06735</name>
</gene>
<dbReference type="RefSeq" id="WP_191746458.1">
    <property type="nucleotide sequence ID" value="NZ_JACSQC010000003.1"/>
</dbReference>
<reference evidence="1 2" key="1">
    <citation type="submission" date="2020-08" db="EMBL/GenBank/DDBJ databases">
        <title>A Genomic Blueprint of the Chicken Gut Microbiome.</title>
        <authorList>
            <person name="Gilroy R."/>
            <person name="Ravi A."/>
            <person name="Getino M."/>
            <person name="Pursley I."/>
            <person name="Horton D.L."/>
            <person name="Alikhan N.-F."/>
            <person name="Baker D."/>
            <person name="Gharbi K."/>
            <person name="Hall N."/>
            <person name="Watson M."/>
            <person name="Adriaenssens E.M."/>
            <person name="Foster-Nyarko E."/>
            <person name="Jarju S."/>
            <person name="Secka A."/>
            <person name="Antonio M."/>
            <person name="Oren A."/>
            <person name="Chaudhuri R."/>
            <person name="La Ragione R.M."/>
            <person name="Hildebrand F."/>
            <person name="Pallen M.J."/>
        </authorList>
    </citation>
    <scope>NUCLEOTIDE SEQUENCE [LARGE SCALE GENOMIC DNA]</scope>
    <source>
        <strain evidence="1 2">Sa2BUA2</strain>
    </source>
</reference>
<sequence>MPGDSVLSGSVRQRTRSILISASAPEIWSFLNLVDHGRAGWYLLDRLSLPDSSLPDPNVLDSNVPDVALPDFRVPGRFTPLRTLGTGENPGKDIGDDIGDLLATGAGHRLRIKEVQPNEWMLWADGDGRSTWLWLLQPVRSGQTRLVVRGRFRYGLRPGGLAGLPLDAVDWATLRRCLIGIRDRAVLWSATRPGQR</sequence>
<evidence type="ECO:0000313" key="2">
    <source>
        <dbReference type="Proteomes" id="UP000652763"/>
    </source>
</evidence>
<proteinExistence type="predicted"/>
<evidence type="ECO:0008006" key="3">
    <source>
        <dbReference type="Google" id="ProtNLM"/>
    </source>
</evidence>
<keyword evidence="2" id="KW-1185">Reference proteome</keyword>
<comment type="caution">
    <text evidence="1">The sequence shown here is derived from an EMBL/GenBank/DDBJ whole genome shotgun (WGS) entry which is preliminary data.</text>
</comment>
<dbReference type="EMBL" id="JACSQC010000003">
    <property type="protein sequence ID" value="MBD8043504.1"/>
    <property type="molecule type" value="Genomic_DNA"/>
</dbReference>